<dbReference type="PROSITE" id="PS01124">
    <property type="entry name" value="HTH_ARAC_FAMILY_2"/>
    <property type="match status" value="1"/>
</dbReference>
<keyword evidence="3" id="KW-0804">Transcription</keyword>
<feature type="domain" description="HTH araC/xylS-type" evidence="4">
    <location>
        <begin position="23"/>
        <end position="121"/>
    </location>
</feature>
<dbReference type="InterPro" id="IPR020449">
    <property type="entry name" value="Tscrpt_reg_AraC-type_HTH"/>
</dbReference>
<dbReference type="AlphaFoldDB" id="A0A1H2YG59"/>
<dbReference type="InterPro" id="IPR029442">
    <property type="entry name" value="GyrI-like"/>
</dbReference>
<dbReference type="InterPro" id="IPR018062">
    <property type="entry name" value="HTH_AraC-typ_CS"/>
</dbReference>
<evidence type="ECO:0000256" key="1">
    <source>
        <dbReference type="ARBA" id="ARBA00023015"/>
    </source>
</evidence>
<organism evidence="5 6">
    <name type="scientific">Capnocytophaga granulosa</name>
    <dbReference type="NCBI Taxonomy" id="45242"/>
    <lineage>
        <taxon>Bacteria</taxon>
        <taxon>Pseudomonadati</taxon>
        <taxon>Bacteroidota</taxon>
        <taxon>Flavobacteriia</taxon>
        <taxon>Flavobacteriales</taxon>
        <taxon>Flavobacteriaceae</taxon>
        <taxon>Capnocytophaga</taxon>
    </lineage>
</organism>
<dbReference type="Proteomes" id="UP000182771">
    <property type="component" value="Unassembled WGS sequence"/>
</dbReference>
<dbReference type="Gene3D" id="1.10.10.60">
    <property type="entry name" value="Homeodomain-like"/>
    <property type="match status" value="2"/>
</dbReference>
<dbReference type="InterPro" id="IPR018060">
    <property type="entry name" value="HTH_AraC"/>
</dbReference>
<evidence type="ECO:0000313" key="5">
    <source>
        <dbReference type="EMBL" id="SDX03614.1"/>
    </source>
</evidence>
<dbReference type="SMART" id="SM00871">
    <property type="entry name" value="AraC_E_bind"/>
    <property type="match status" value="1"/>
</dbReference>
<proteinExistence type="predicted"/>
<evidence type="ECO:0000256" key="2">
    <source>
        <dbReference type="ARBA" id="ARBA00023125"/>
    </source>
</evidence>
<dbReference type="InterPro" id="IPR050908">
    <property type="entry name" value="SmbC-like"/>
</dbReference>
<dbReference type="PANTHER" id="PTHR40055:SF1">
    <property type="entry name" value="TRANSCRIPTIONAL REGULATOR YGIV-RELATED"/>
    <property type="match status" value="1"/>
</dbReference>
<dbReference type="InterPro" id="IPR010499">
    <property type="entry name" value="AraC_E-bd"/>
</dbReference>
<evidence type="ECO:0000313" key="6">
    <source>
        <dbReference type="Proteomes" id="UP000182771"/>
    </source>
</evidence>
<evidence type="ECO:0000259" key="4">
    <source>
        <dbReference type="PROSITE" id="PS01124"/>
    </source>
</evidence>
<dbReference type="EMBL" id="FNND01000007">
    <property type="protein sequence ID" value="SDX03614.1"/>
    <property type="molecule type" value="Genomic_DNA"/>
</dbReference>
<comment type="caution">
    <text evidence="5">The sequence shown here is derived from an EMBL/GenBank/DDBJ whole genome shotgun (WGS) entry which is preliminary data.</text>
</comment>
<dbReference type="SUPFAM" id="SSF46689">
    <property type="entry name" value="Homeodomain-like"/>
    <property type="match status" value="2"/>
</dbReference>
<dbReference type="PANTHER" id="PTHR40055">
    <property type="entry name" value="TRANSCRIPTIONAL REGULATOR YGIV-RELATED"/>
    <property type="match status" value="1"/>
</dbReference>
<dbReference type="SMART" id="SM00342">
    <property type="entry name" value="HTH_ARAC"/>
    <property type="match status" value="1"/>
</dbReference>
<keyword evidence="2" id="KW-0238">DNA-binding</keyword>
<keyword evidence="1" id="KW-0805">Transcription regulation</keyword>
<dbReference type="InterPro" id="IPR009057">
    <property type="entry name" value="Homeodomain-like_sf"/>
</dbReference>
<dbReference type="InterPro" id="IPR011256">
    <property type="entry name" value="Reg_factor_effector_dom_sf"/>
</dbReference>
<dbReference type="SUPFAM" id="SSF55136">
    <property type="entry name" value="Probable bacterial effector-binding domain"/>
    <property type="match status" value="1"/>
</dbReference>
<dbReference type="Pfam" id="PF06445">
    <property type="entry name" value="GyrI-like"/>
    <property type="match status" value="1"/>
</dbReference>
<dbReference type="GO" id="GO:0043565">
    <property type="term" value="F:sequence-specific DNA binding"/>
    <property type="evidence" value="ECO:0007669"/>
    <property type="project" value="InterPro"/>
</dbReference>
<dbReference type="GO" id="GO:0003700">
    <property type="term" value="F:DNA-binding transcription factor activity"/>
    <property type="evidence" value="ECO:0007669"/>
    <property type="project" value="InterPro"/>
</dbReference>
<keyword evidence="6" id="KW-1185">Reference proteome</keyword>
<accession>A0A1H2YG59</accession>
<dbReference type="Gene3D" id="3.20.80.10">
    <property type="entry name" value="Regulatory factor, effector binding domain"/>
    <property type="match status" value="1"/>
</dbReference>
<protein>
    <submittedName>
        <fullName evidence="5">AraC family transcriptional regulator</fullName>
    </submittedName>
</protein>
<gene>
    <name evidence="5" type="ORF">SAMN05444420_10717</name>
</gene>
<dbReference type="PROSITE" id="PS00041">
    <property type="entry name" value="HTH_ARAC_FAMILY_1"/>
    <property type="match status" value="1"/>
</dbReference>
<evidence type="ECO:0000256" key="3">
    <source>
        <dbReference type="ARBA" id="ARBA00023163"/>
    </source>
</evidence>
<sequence length="292" mass="33518">MVNHSNLTYMRTITYNDYTQRINKVVAYINDHLDASLDLKTLAEVAALSEFHFHRVFKALKGETIGAHITRLRIEATARLLRYTPLPIEEIAFNIGYETPASLSKAFKNQYGITPSEYRTNKDIYIMKKEIINPDLALKAPKIMDLEPKNLIYVALTGEYGTLDYGKAYEQLWAVVKSQKLFTKGIESICISYDDPKITEASLQRSEVSLAIHKPARPEGEVSCKNLSGGRYAVFFYQGSYTHLSAVYDAAMRWVIDSEYEIRDEPTFEKYLNDSRRTPEDKLKTEVYIPIR</sequence>
<name>A0A1H2YG59_9FLAO</name>
<reference evidence="5 6" key="1">
    <citation type="submission" date="2016-10" db="EMBL/GenBank/DDBJ databases">
        <authorList>
            <person name="Varghese N."/>
            <person name="Submissions S."/>
        </authorList>
    </citation>
    <scope>NUCLEOTIDE SEQUENCE [LARGE SCALE GENOMIC DNA]</scope>
    <source>
        <strain evidence="5 6">DSM 11449</strain>
    </source>
</reference>
<dbReference type="Pfam" id="PF12833">
    <property type="entry name" value="HTH_18"/>
    <property type="match status" value="1"/>
</dbReference>
<dbReference type="PRINTS" id="PR00032">
    <property type="entry name" value="HTHARAC"/>
</dbReference>